<dbReference type="InterPro" id="IPR007342">
    <property type="entry name" value="PsuG"/>
</dbReference>
<dbReference type="KEGG" id="ehx:EMIHUDRAFT_67520"/>
<keyword evidence="4" id="KW-0456">Lyase</keyword>
<dbReference type="PaxDb" id="2903-EOD10941"/>
<sequence>MLFLSLAAIGKLDVTGPHGARRAGPPLVVHAEVQAAIDAGEPVVALESTIITHGMPYPDNLHTARAVEEAVREAGAVPATVALLDGVCHVGLATEELTRLAQLGRERVAKCSRRDLAAVMARRGHGATTVSATMLLAHLAGVPVFVTGGIGGVHRGGEASMDVSADLTELSRTPVCVVCAGVKSILDIPRTLEVLETNGVAVAALGARLPSARASEFPAFFTRSSGCAAPLTVANPHEAAALVHASRSLGLSSGTLVAVPIPAKAEAEAGAVQAAIEAALGEAEVAGVQGRELTPYLLARV</sequence>
<dbReference type="STRING" id="2903.R1DJD5"/>
<evidence type="ECO:0000313" key="6">
    <source>
        <dbReference type="EnsemblProtists" id="EOD10941"/>
    </source>
</evidence>
<dbReference type="GO" id="GO:0005737">
    <property type="term" value="C:cytoplasm"/>
    <property type="evidence" value="ECO:0007669"/>
    <property type="project" value="TreeGrafter"/>
</dbReference>
<keyword evidence="1" id="KW-0479">Metal-binding</keyword>
<dbReference type="PANTHER" id="PTHR42909">
    <property type="entry name" value="ZGC:136858"/>
    <property type="match status" value="1"/>
</dbReference>
<keyword evidence="7" id="KW-1185">Reference proteome</keyword>
<evidence type="ECO:0000256" key="2">
    <source>
        <dbReference type="ARBA" id="ARBA00022801"/>
    </source>
</evidence>
<organism evidence="6 7">
    <name type="scientific">Emiliania huxleyi (strain CCMP1516)</name>
    <dbReference type="NCBI Taxonomy" id="280463"/>
    <lineage>
        <taxon>Eukaryota</taxon>
        <taxon>Haptista</taxon>
        <taxon>Haptophyta</taxon>
        <taxon>Prymnesiophyceae</taxon>
        <taxon>Isochrysidales</taxon>
        <taxon>Noelaerhabdaceae</taxon>
        <taxon>Emiliania</taxon>
    </lineage>
</organism>
<dbReference type="EnsemblProtists" id="EOD10941">
    <property type="protein sequence ID" value="EOD10941"/>
    <property type="gene ID" value="EMIHUDRAFT_67520"/>
</dbReference>
<dbReference type="OMA" id="GVHREWT"/>
<protein>
    <recommendedName>
        <fullName evidence="8">Pseudouridine-5'-phosphate glycosidase</fullName>
    </recommendedName>
</protein>
<dbReference type="RefSeq" id="XP_005763370.1">
    <property type="nucleotide sequence ID" value="XM_005763313.1"/>
</dbReference>
<evidence type="ECO:0000256" key="5">
    <source>
        <dbReference type="ARBA" id="ARBA00023295"/>
    </source>
</evidence>
<dbReference type="PANTHER" id="PTHR42909:SF1">
    <property type="entry name" value="CARBOHYDRATE KINASE PFKB DOMAIN-CONTAINING PROTEIN"/>
    <property type="match status" value="1"/>
</dbReference>
<dbReference type="GO" id="GO:0004730">
    <property type="term" value="F:pseudouridylate synthase activity"/>
    <property type="evidence" value="ECO:0007669"/>
    <property type="project" value="InterPro"/>
</dbReference>
<reference evidence="6" key="2">
    <citation type="submission" date="2024-10" db="UniProtKB">
        <authorList>
            <consortium name="EnsemblProtists"/>
        </authorList>
    </citation>
    <scope>IDENTIFICATION</scope>
</reference>
<dbReference type="Gene3D" id="3.40.1790.10">
    <property type="entry name" value="Indigoidine synthase domain"/>
    <property type="match status" value="1"/>
</dbReference>
<dbReference type="InterPro" id="IPR022830">
    <property type="entry name" value="Indigdn_synthA-like"/>
</dbReference>
<keyword evidence="3" id="KW-0464">Manganese</keyword>
<keyword evidence="5" id="KW-0326">Glycosidase</keyword>
<accession>A0A0D3II56</accession>
<dbReference type="HOGENOM" id="CLU_012201_0_1_1"/>
<evidence type="ECO:0008006" key="8">
    <source>
        <dbReference type="Google" id="ProtNLM"/>
    </source>
</evidence>
<evidence type="ECO:0000256" key="4">
    <source>
        <dbReference type="ARBA" id="ARBA00023239"/>
    </source>
</evidence>
<reference evidence="7" key="1">
    <citation type="journal article" date="2013" name="Nature">
        <title>Pan genome of the phytoplankton Emiliania underpins its global distribution.</title>
        <authorList>
            <person name="Read B.A."/>
            <person name="Kegel J."/>
            <person name="Klute M.J."/>
            <person name="Kuo A."/>
            <person name="Lefebvre S.C."/>
            <person name="Maumus F."/>
            <person name="Mayer C."/>
            <person name="Miller J."/>
            <person name="Monier A."/>
            <person name="Salamov A."/>
            <person name="Young J."/>
            <person name="Aguilar M."/>
            <person name="Claverie J.M."/>
            <person name="Frickenhaus S."/>
            <person name="Gonzalez K."/>
            <person name="Herman E.K."/>
            <person name="Lin Y.C."/>
            <person name="Napier J."/>
            <person name="Ogata H."/>
            <person name="Sarno A.F."/>
            <person name="Shmutz J."/>
            <person name="Schroeder D."/>
            <person name="de Vargas C."/>
            <person name="Verret F."/>
            <person name="von Dassow P."/>
            <person name="Valentin K."/>
            <person name="Van de Peer Y."/>
            <person name="Wheeler G."/>
            <person name="Dacks J.B."/>
            <person name="Delwiche C.F."/>
            <person name="Dyhrman S.T."/>
            <person name="Glockner G."/>
            <person name="John U."/>
            <person name="Richards T."/>
            <person name="Worden A.Z."/>
            <person name="Zhang X."/>
            <person name="Grigoriev I.V."/>
            <person name="Allen A.E."/>
            <person name="Bidle K."/>
            <person name="Borodovsky M."/>
            <person name="Bowler C."/>
            <person name="Brownlee C."/>
            <person name="Cock J.M."/>
            <person name="Elias M."/>
            <person name="Gladyshev V.N."/>
            <person name="Groth M."/>
            <person name="Guda C."/>
            <person name="Hadaegh A."/>
            <person name="Iglesias-Rodriguez M.D."/>
            <person name="Jenkins J."/>
            <person name="Jones B.M."/>
            <person name="Lawson T."/>
            <person name="Leese F."/>
            <person name="Lindquist E."/>
            <person name="Lobanov A."/>
            <person name="Lomsadze A."/>
            <person name="Malik S.B."/>
            <person name="Marsh M.E."/>
            <person name="Mackinder L."/>
            <person name="Mock T."/>
            <person name="Mueller-Roeber B."/>
            <person name="Pagarete A."/>
            <person name="Parker M."/>
            <person name="Probert I."/>
            <person name="Quesneville H."/>
            <person name="Raines C."/>
            <person name="Rensing S.A."/>
            <person name="Riano-Pachon D.M."/>
            <person name="Richier S."/>
            <person name="Rokitta S."/>
            <person name="Shiraiwa Y."/>
            <person name="Soanes D.M."/>
            <person name="van der Giezen M."/>
            <person name="Wahlund T.M."/>
            <person name="Williams B."/>
            <person name="Wilson W."/>
            <person name="Wolfe G."/>
            <person name="Wurch L.L."/>
        </authorList>
    </citation>
    <scope>NUCLEOTIDE SEQUENCE</scope>
</reference>
<evidence type="ECO:0000313" key="7">
    <source>
        <dbReference type="Proteomes" id="UP000013827"/>
    </source>
</evidence>
<keyword evidence="2" id="KW-0378">Hydrolase</keyword>
<dbReference type="GO" id="GO:0046872">
    <property type="term" value="F:metal ion binding"/>
    <property type="evidence" value="ECO:0007669"/>
    <property type="project" value="UniProtKB-KW"/>
</dbReference>
<dbReference type="SUPFAM" id="SSF110581">
    <property type="entry name" value="Indigoidine synthase A-like"/>
    <property type="match status" value="1"/>
</dbReference>
<dbReference type="GeneID" id="17257111"/>
<dbReference type="AlphaFoldDB" id="A0A0D3II56"/>
<name>A0A0D3II56_EMIH1</name>
<dbReference type="Pfam" id="PF04227">
    <property type="entry name" value="Indigoidine_A"/>
    <property type="match status" value="1"/>
</dbReference>
<evidence type="ECO:0000256" key="1">
    <source>
        <dbReference type="ARBA" id="ARBA00022723"/>
    </source>
</evidence>
<dbReference type="Proteomes" id="UP000013827">
    <property type="component" value="Unassembled WGS sequence"/>
</dbReference>
<dbReference type="GO" id="GO:0016798">
    <property type="term" value="F:hydrolase activity, acting on glycosyl bonds"/>
    <property type="evidence" value="ECO:0007669"/>
    <property type="project" value="UniProtKB-KW"/>
</dbReference>
<dbReference type="eggNOG" id="KOG3009">
    <property type="taxonomic scope" value="Eukaryota"/>
</dbReference>
<proteinExistence type="predicted"/>
<evidence type="ECO:0000256" key="3">
    <source>
        <dbReference type="ARBA" id="ARBA00023211"/>
    </source>
</evidence>